<dbReference type="Pfam" id="PF00580">
    <property type="entry name" value="UvrD-helicase"/>
    <property type="match status" value="1"/>
</dbReference>
<dbReference type="Gene3D" id="3.40.50.300">
    <property type="entry name" value="P-loop containing nucleotide triphosphate hydrolases"/>
    <property type="match status" value="4"/>
</dbReference>
<dbReference type="InterPro" id="IPR014016">
    <property type="entry name" value="UvrD-like_ATP-bd"/>
</dbReference>
<keyword evidence="1 9" id="KW-0547">Nucleotide-binding</keyword>
<dbReference type="GO" id="GO:0000725">
    <property type="term" value="P:recombinational repair"/>
    <property type="evidence" value="ECO:0007669"/>
    <property type="project" value="TreeGrafter"/>
</dbReference>
<evidence type="ECO:0000256" key="5">
    <source>
        <dbReference type="ARBA" id="ARBA00023235"/>
    </source>
</evidence>
<proteinExistence type="predicted"/>
<keyword evidence="3 9" id="KW-0347">Helicase</keyword>
<evidence type="ECO:0000313" key="12">
    <source>
        <dbReference type="EMBL" id="ACZ00975.1"/>
    </source>
</evidence>
<dbReference type="GO" id="GO:0003677">
    <property type="term" value="F:DNA binding"/>
    <property type="evidence" value="ECO:0007669"/>
    <property type="project" value="InterPro"/>
</dbReference>
<evidence type="ECO:0000256" key="4">
    <source>
        <dbReference type="ARBA" id="ARBA00022840"/>
    </source>
</evidence>
<sequence>MVKMKTVVKASAGTGKTYRLSLEYIYFLLLGIDFRNILVMTFTKKATAEIKNRIFEFILIIISKEGNYEELMKNIENNFGYKFKDGDIEKLTDIYKDMLINKNSVRIDTIDGFTSKVFNTCIAEPILEMYDYNILTEDTDTDKTLYTDFVVNLLNNKEFDFKFSSKDIKGIIKEIKGNFLYNKNELLSIKKLEEKYSLDYVITRVKNLFFNDLKIEYNGEEAKLKADSIKILEILEKINLNNMEIEYSNLKPLLNKMYKMQNVFNTRSKKSEVVKYLFEKNYELTKKIQDFQLIRYNYESTKKTNELLKNHKIVFDEDFRLKKANKLLDFNDITYYTFKYMFDEKLGLVKDGKVTDYFYELMDGKIDALMVDEFQDTSVLQFKFIKLIMDGAKIVTCVGDEKQSIYEWRGGYKKLFEDLDKALGEETVIKTLCTCYRSEKNIISFINNIFTKLPNYRYDEVKSSKEEKKSGYVETILVEKKSKDDDDIIKKIVEKIKENKDFTNTAILLRDNNKLEKIAKYLDDENIRYSLMTKSSILNVPSVKTAHKLVKYLVTKNEVNKYEFLRSDIKKYSLDEVSDVIQGKIDEDIKYFEDNFDRHNSFNSDDFDFAKEYIERFGYSLNDDSNDILNLNFYFEKMKEFSNIYDFYENIEGNKILKKSIVEKDGITLSTIHASKGLEYKNVYIYDDSFDDVKTGLKKYVAYDDEYNIIKFRMCNYNILNKMIKEINDDDKLNDFEKDNLMNNFKEFENAYDEYMTINKSESDAYLNLNYVAYTRAKENCYIFYGMPGPLIREEKILGTRNMSNAMIKEDNVLDYLKYANYFKQSKYVEVDSEKYDVERINRQKEGSAIHYFFEVYNGDVEIAIDIVKKKYGNLLSGLSFERVLYLIDKNVERYKNILESKNTRYSEFKIFDKDDNDKMYIIDLLLIDKDKKRAYIYDFKTGHNVINNPKYIKQLEKYKKILSKTITDYEIFVEILPLDE</sequence>
<dbReference type="GeneID" id="29673774"/>
<dbReference type="InterPro" id="IPR000212">
    <property type="entry name" value="DNA_helicase_UvrD/REP"/>
</dbReference>
<protein>
    <recommendedName>
        <fullName evidence="7">DNA 3'-5' helicase</fullName>
        <ecNumber evidence="7">5.6.2.4</ecNumber>
    </recommendedName>
</protein>
<evidence type="ECO:0000256" key="9">
    <source>
        <dbReference type="PROSITE-ProRule" id="PRU00560"/>
    </source>
</evidence>
<keyword evidence="2 9" id="KW-0378">Hydrolase</keyword>
<dbReference type="GO" id="GO:0005524">
    <property type="term" value="F:ATP binding"/>
    <property type="evidence" value="ECO:0007669"/>
    <property type="project" value="UniProtKB-UniRule"/>
</dbReference>
<dbReference type="RefSeq" id="WP_012858532.1">
    <property type="nucleotide sequence ID" value="NC_013515.1"/>
</dbReference>
<dbReference type="PANTHER" id="PTHR11070">
    <property type="entry name" value="UVRD / RECB / PCRA DNA HELICASE FAMILY MEMBER"/>
    <property type="match status" value="1"/>
</dbReference>
<dbReference type="GO" id="GO:0016887">
    <property type="term" value="F:ATP hydrolysis activity"/>
    <property type="evidence" value="ECO:0007669"/>
    <property type="project" value="RHEA"/>
</dbReference>
<dbReference type="InterPro" id="IPR027417">
    <property type="entry name" value="P-loop_NTPase"/>
</dbReference>
<dbReference type="HOGENOM" id="CLU_009386_0_0_0"/>
<dbReference type="STRING" id="519441.Smon_0495"/>
<evidence type="ECO:0000256" key="7">
    <source>
        <dbReference type="ARBA" id="ARBA00034808"/>
    </source>
</evidence>
<evidence type="ECO:0000259" key="10">
    <source>
        <dbReference type="PROSITE" id="PS51198"/>
    </source>
</evidence>
<dbReference type="GO" id="GO:0043138">
    <property type="term" value="F:3'-5' DNA helicase activity"/>
    <property type="evidence" value="ECO:0007669"/>
    <property type="project" value="UniProtKB-EC"/>
</dbReference>
<evidence type="ECO:0000256" key="6">
    <source>
        <dbReference type="ARBA" id="ARBA00034617"/>
    </source>
</evidence>
<dbReference type="EC" id="5.6.2.4" evidence="7"/>
<dbReference type="EMBL" id="CP001779">
    <property type="protein sequence ID" value="ACZ00975.1"/>
    <property type="molecule type" value="Genomic_DNA"/>
</dbReference>
<dbReference type="AlphaFoldDB" id="D1AXE9"/>
<dbReference type="OrthoDB" id="9810135at2"/>
<evidence type="ECO:0000256" key="2">
    <source>
        <dbReference type="ARBA" id="ARBA00022801"/>
    </source>
</evidence>
<dbReference type="KEGG" id="smf:Smon_0495"/>
<comment type="catalytic activity">
    <reaction evidence="8">
        <text>ATP + H2O = ADP + phosphate + H(+)</text>
        <dbReference type="Rhea" id="RHEA:13065"/>
        <dbReference type="ChEBI" id="CHEBI:15377"/>
        <dbReference type="ChEBI" id="CHEBI:15378"/>
        <dbReference type="ChEBI" id="CHEBI:30616"/>
        <dbReference type="ChEBI" id="CHEBI:43474"/>
        <dbReference type="ChEBI" id="CHEBI:456216"/>
        <dbReference type="EC" id="5.6.2.4"/>
    </reaction>
</comment>
<dbReference type="GO" id="GO:0005829">
    <property type="term" value="C:cytosol"/>
    <property type="evidence" value="ECO:0007669"/>
    <property type="project" value="TreeGrafter"/>
</dbReference>
<dbReference type="PROSITE" id="PS51217">
    <property type="entry name" value="UVRD_HELICASE_CTER"/>
    <property type="match status" value="1"/>
</dbReference>
<organism evidence="12 13">
    <name type="scientific">Streptobacillus moniliformis (strain ATCC 14647 / DSM 12112 / NCTC 10651 / 9901)</name>
    <dbReference type="NCBI Taxonomy" id="519441"/>
    <lineage>
        <taxon>Bacteria</taxon>
        <taxon>Fusobacteriati</taxon>
        <taxon>Fusobacteriota</taxon>
        <taxon>Fusobacteriia</taxon>
        <taxon>Fusobacteriales</taxon>
        <taxon>Leptotrichiaceae</taxon>
        <taxon>Streptobacillus</taxon>
    </lineage>
</organism>
<feature type="domain" description="UvrD-like helicase C-terminal" evidence="11">
    <location>
        <begin position="440"/>
        <end position="677"/>
    </location>
</feature>
<dbReference type="PROSITE" id="PS51198">
    <property type="entry name" value="UVRD_HELICASE_ATP_BIND"/>
    <property type="match status" value="1"/>
</dbReference>
<evidence type="ECO:0000256" key="3">
    <source>
        <dbReference type="ARBA" id="ARBA00022806"/>
    </source>
</evidence>
<dbReference type="eggNOG" id="COG1074">
    <property type="taxonomic scope" value="Bacteria"/>
</dbReference>
<feature type="domain" description="UvrD-like helicase ATP-binding" evidence="10">
    <location>
        <begin position="1"/>
        <end position="439"/>
    </location>
</feature>
<keyword evidence="4 9" id="KW-0067">ATP-binding</keyword>
<evidence type="ECO:0000256" key="8">
    <source>
        <dbReference type="ARBA" id="ARBA00048988"/>
    </source>
</evidence>
<evidence type="ECO:0000313" key="13">
    <source>
        <dbReference type="Proteomes" id="UP000002072"/>
    </source>
</evidence>
<name>D1AXE9_STRM9</name>
<gene>
    <name evidence="12" type="ordered locus">Smon_0495</name>
</gene>
<dbReference type="Pfam" id="PF13361">
    <property type="entry name" value="UvrD_C"/>
    <property type="match status" value="1"/>
</dbReference>
<evidence type="ECO:0000259" key="11">
    <source>
        <dbReference type="PROSITE" id="PS51217"/>
    </source>
</evidence>
<dbReference type="Proteomes" id="UP000002072">
    <property type="component" value="Chromosome"/>
</dbReference>
<dbReference type="SUPFAM" id="SSF52540">
    <property type="entry name" value="P-loop containing nucleoside triphosphate hydrolases"/>
    <property type="match status" value="1"/>
</dbReference>
<feature type="binding site" evidence="9">
    <location>
        <begin position="10"/>
        <end position="17"/>
    </location>
    <ligand>
        <name>ATP</name>
        <dbReference type="ChEBI" id="CHEBI:30616"/>
    </ligand>
</feature>
<comment type="catalytic activity">
    <reaction evidence="6">
        <text>Couples ATP hydrolysis with the unwinding of duplex DNA by translocating in the 3'-5' direction.</text>
        <dbReference type="EC" id="5.6.2.4"/>
    </reaction>
</comment>
<keyword evidence="13" id="KW-1185">Reference proteome</keyword>
<accession>D1AXE9</accession>
<reference evidence="12 13" key="1">
    <citation type="journal article" date="2009" name="Stand. Genomic Sci.">
        <title>Complete genome sequence of Streptobacillus moniliformis type strain (9901T).</title>
        <authorList>
            <person name="Nolan M."/>
            <person name="Gronow S."/>
            <person name="Lapidus A."/>
            <person name="Ivanova N."/>
            <person name="Copeland A."/>
            <person name="Lucas S."/>
            <person name="Del Rio T.G."/>
            <person name="Chen F."/>
            <person name="Tice H."/>
            <person name="Pitluck S."/>
            <person name="Cheng J.F."/>
            <person name="Sims D."/>
            <person name="Meincke L."/>
            <person name="Bruce D."/>
            <person name="Goodwin L."/>
            <person name="Brettin T."/>
            <person name="Han C."/>
            <person name="Detter J.C."/>
            <person name="Ovchinikova G."/>
            <person name="Pati A."/>
            <person name="Mavromatis K."/>
            <person name="Mikhailova N."/>
            <person name="Chen A."/>
            <person name="Palaniappan K."/>
            <person name="Land M."/>
            <person name="Hauser L."/>
            <person name="Chang Y.J."/>
            <person name="Jeffries C.D."/>
            <person name="Rohde M."/>
            <person name="Sproer C."/>
            <person name="Goker M."/>
            <person name="Bristow J."/>
            <person name="Eisen J.A."/>
            <person name="Markowitz V."/>
            <person name="Hugenholtz P."/>
            <person name="Kyrpides N.C."/>
            <person name="Klenk H.P."/>
            <person name="Chain P."/>
        </authorList>
    </citation>
    <scope>NUCLEOTIDE SEQUENCE [LARGE SCALE GENOMIC DNA]</scope>
    <source>
        <strain evidence="13">ATCC 14647 / DSM 12112 / NCTC 10651 / 9901</strain>
    </source>
</reference>
<dbReference type="PANTHER" id="PTHR11070:SF67">
    <property type="entry name" value="DNA 3'-5' HELICASE"/>
    <property type="match status" value="1"/>
</dbReference>
<dbReference type="InterPro" id="IPR014017">
    <property type="entry name" value="DNA_helicase_UvrD-like_C"/>
</dbReference>
<keyword evidence="5" id="KW-0413">Isomerase</keyword>
<evidence type="ECO:0000256" key="1">
    <source>
        <dbReference type="ARBA" id="ARBA00022741"/>
    </source>
</evidence>